<name>A0A0E9Y1I8_ANGAN</name>
<organism evidence="1">
    <name type="scientific">Anguilla anguilla</name>
    <name type="common">European freshwater eel</name>
    <name type="synonym">Muraena anguilla</name>
    <dbReference type="NCBI Taxonomy" id="7936"/>
    <lineage>
        <taxon>Eukaryota</taxon>
        <taxon>Metazoa</taxon>
        <taxon>Chordata</taxon>
        <taxon>Craniata</taxon>
        <taxon>Vertebrata</taxon>
        <taxon>Euteleostomi</taxon>
        <taxon>Actinopterygii</taxon>
        <taxon>Neopterygii</taxon>
        <taxon>Teleostei</taxon>
        <taxon>Anguilliformes</taxon>
        <taxon>Anguillidae</taxon>
        <taxon>Anguilla</taxon>
    </lineage>
</organism>
<dbReference type="EMBL" id="GBXM01000001">
    <property type="protein sequence ID" value="JAI08577.1"/>
    <property type="molecule type" value="Transcribed_RNA"/>
</dbReference>
<sequence length="39" mass="4635">MYLKIYIHFQIQIHICISPRSDHYTMAITLKVCCLLQPV</sequence>
<reference evidence="1" key="1">
    <citation type="submission" date="2014-11" db="EMBL/GenBank/DDBJ databases">
        <authorList>
            <person name="Amaro Gonzalez C."/>
        </authorList>
    </citation>
    <scope>NUCLEOTIDE SEQUENCE</scope>
</reference>
<reference evidence="1" key="2">
    <citation type="journal article" date="2015" name="Fish Shellfish Immunol.">
        <title>Early steps in the European eel (Anguilla anguilla)-Vibrio vulnificus interaction in the gills: Role of the RtxA13 toxin.</title>
        <authorList>
            <person name="Callol A."/>
            <person name="Pajuelo D."/>
            <person name="Ebbesson L."/>
            <person name="Teles M."/>
            <person name="MacKenzie S."/>
            <person name="Amaro C."/>
        </authorList>
    </citation>
    <scope>NUCLEOTIDE SEQUENCE</scope>
</reference>
<protein>
    <submittedName>
        <fullName evidence="1">Uncharacterized protein</fullName>
    </submittedName>
</protein>
<evidence type="ECO:0000313" key="1">
    <source>
        <dbReference type="EMBL" id="JAI08577.1"/>
    </source>
</evidence>
<dbReference type="AlphaFoldDB" id="A0A0E9Y1I8"/>
<proteinExistence type="predicted"/>
<accession>A0A0E9Y1I8</accession>